<protein>
    <submittedName>
        <fullName evidence="2">Toll/interleukin-1 receptor domain-containing protein</fullName>
    </submittedName>
</protein>
<accession>A0ABX7DQT8</accession>
<dbReference type="PROSITE" id="PS50104">
    <property type="entry name" value="TIR"/>
    <property type="match status" value="1"/>
</dbReference>
<sequence length="314" mass="37304">MEKIFLSHTSIDKPIVRKFKKLLEVQSFDVWLDEDSILIGDSILKSIERGLLMTDYVLLFISRRALESPWVEKEITAAITLEIEKKDNLILPIVIDDIELPLFLKDKKYIKFNKNYKNCINEIISVIERNKKRLESSKIVSISTDLTLTFDKSGHRTTYLKNQVLKCVRGDYNFHTDGIIVDGKIENIEITKAKIVSIDVVDDKRTFIKSQFTKPLLKNETIERQLKCFLIDCFPESEEYWFIQKWHQSKKMKIIFDFSLERKPYSIDIFENEGTFERIITEEKKVSMEDNRIIYQFEIKATKYATRYVIRWNW</sequence>
<dbReference type="InterPro" id="IPR035897">
    <property type="entry name" value="Toll_tir_struct_dom_sf"/>
</dbReference>
<keyword evidence="2" id="KW-0675">Receptor</keyword>
<dbReference type="InterPro" id="IPR000157">
    <property type="entry name" value="TIR_dom"/>
</dbReference>
<name>A0ABX7DQT8_9FLAO</name>
<keyword evidence="3" id="KW-1185">Reference proteome</keyword>
<dbReference type="SUPFAM" id="SSF52200">
    <property type="entry name" value="Toll/Interleukin receptor TIR domain"/>
    <property type="match status" value="1"/>
</dbReference>
<evidence type="ECO:0000313" key="2">
    <source>
        <dbReference type="EMBL" id="QQX76454.1"/>
    </source>
</evidence>
<gene>
    <name evidence="2" type="ORF">JK629_14190</name>
</gene>
<evidence type="ECO:0000313" key="3">
    <source>
        <dbReference type="Proteomes" id="UP000629420"/>
    </source>
</evidence>
<dbReference type="RefSeq" id="WP_202336258.1">
    <property type="nucleotide sequence ID" value="NZ_CP068439.1"/>
</dbReference>
<dbReference type="Gene3D" id="3.40.50.10140">
    <property type="entry name" value="Toll/interleukin-1 receptor homology (TIR) domain"/>
    <property type="match status" value="1"/>
</dbReference>
<dbReference type="EMBL" id="CP068439">
    <property type="protein sequence ID" value="QQX76454.1"/>
    <property type="molecule type" value="Genomic_DNA"/>
</dbReference>
<feature type="domain" description="TIR" evidence="1">
    <location>
        <begin position="1"/>
        <end position="150"/>
    </location>
</feature>
<proteinExistence type="predicted"/>
<dbReference type="Proteomes" id="UP000629420">
    <property type="component" value="Chromosome"/>
</dbReference>
<evidence type="ECO:0000259" key="1">
    <source>
        <dbReference type="PROSITE" id="PS50104"/>
    </source>
</evidence>
<dbReference type="Pfam" id="PF13676">
    <property type="entry name" value="TIR_2"/>
    <property type="match status" value="1"/>
</dbReference>
<reference evidence="2 3" key="1">
    <citation type="submission" date="2021-01" db="EMBL/GenBank/DDBJ databases">
        <title>Aequorivita sp. strain KX20305, a bacterium isolated from the sediment collected at a cold seep field in South China Sea.</title>
        <authorList>
            <person name="Zhang H."/>
            <person name="Li C."/>
        </authorList>
    </citation>
    <scope>NUCLEOTIDE SEQUENCE [LARGE SCALE GENOMIC DNA]</scope>
    <source>
        <strain evidence="2 3">KX20305</strain>
    </source>
</reference>
<organism evidence="2 3">
    <name type="scientific">Aequorivita iocasae</name>
    <dbReference type="NCBI Taxonomy" id="2803865"/>
    <lineage>
        <taxon>Bacteria</taxon>
        <taxon>Pseudomonadati</taxon>
        <taxon>Bacteroidota</taxon>
        <taxon>Flavobacteriia</taxon>
        <taxon>Flavobacteriales</taxon>
        <taxon>Flavobacteriaceae</taxon>
        <taxon>Aequorivita</taxon>
    </lineage>
</organism>